<dbReference type="InterPro" id="IPR011990">
    <property type="entry name" value="TPR-like_helical_dom_sf"/>
</dbReference>
<evidence type="ECO:0000256" key="1">
    <source>
        <dbReference type="PROSITE-ProRule" id="PRU00708"/>
    </source>
</evidence>
<dbReference type="Gene3D" id="1.25.40.10">
    <property type="entry name" value="Tetratricopeptide repeat domain"/>
    <property type="match status" value="2"/>
</dbReference>
<organism evidence="2 3">
    <name type="scientific">Dentiscutata erythropus</name>
    <dbReference type="NCBI Taxonomy" id="1348616"/>
    <lineage>
        <taxon>Eukaryota</taxon>
        <taxon>Fungi</taxon>
        <taxon>Fungi incertae sedis</taxon>
        <taxon>Mucoromycota</taxon>
        <taxon>Glomeromycotina</taxon>
        <taxon>Glomeromycetes</taxon>
        <taxon>Diversisporales</taxon>
        <taxon>Gigasporaceae</taxon>
        <taxon>Dentiscutata</taxon>
    </lineage>
</organism>
<dbReference type="Pfam" id="PF01535">
    <property type="entry name" value="PPR"/>
    <property type="match status" value="1"/>
</dbReference>
<feature type="repeat" description="PPR" evidence="1">
    <location>
        <begin position="307"/>
        <end position="341"/>
    </location>
</feature>
<keyword evidence="3" id="KW-1185">Reference proteome</keyword>
<dbReference type="AlphaFoldDB" id="A0A9N9APW0"/>
<accession>A0A9N9APW0</accession>
<gene>
    <name evidence="2" type="ORF">DERYTH_LOCUS4666</name>
</gene>
<sequence>MSRQLKELRKFGGMTKTRNYFIGFLFQQRNTLSNIDRLYHSNPLFASEKSTFQNDEAPRVIKPTQMKVSQKLMSKLYKTRRRLVKRTQSVHKISKLKKEIRMQRKDDSKLDQVIELERKRLKEVSKKIWERQPPPPQYLYTRTERKVEKYNEWKKLNDNIPLRLIKIFLSSDHSIKVKSHSPKQVLMIFKELLNKGQLRDVPFDDIQRLAEYFSKVHPRNAIFVLESALEHEFQLTYSDYHMLIVLYGNIKDSIGAIRIIEEMKSLGFELTSEDYCELLQCIMSKDGDILLAKKYLNEMKSKNLHLNYHTYADLINGFIEHGDIKGAGQLFVDMLREGLSAPNIFMPNSQNSDKLAESNNLTTWEKTLLEQIYIILIQTFVYHDNLHQAKKYYDKLLGINPAPDPEIVNVIINSCLNRGEIILAKNLLKRTGTINIEHVYMQIFKKCVQEKKFFALWTMYEQALDKKIPLSKETFHFLKYSISSVFKFTLDKNVSFNNLLSKIV</sequence>
<reference evidence="2" key="1">
    <citation type="submission" date="2021-06" db="EMBL/GenBank/DDBJ databases">
        <authorList>
            <person name="Kallberg Y."/>
            <person name="Tangrot J."/>
            <person name="Rosling A."/>
        </authorList>
    </citation>
    <scope>NUCLEOTIDE SEQUENCE</scope>
    <source>
        <strain evidence="2">MA453B</strain>
    </source>
</reference>
<proteinExistence type="predicted"/>
<dbReference type="NCBIfam" id="TIGR00756">
    <property type="entry name" value="PPR"/>
    <property type="match status" value="1"/>
</dbReference>
<evidence type="ECO:0000313" key="3">
    <source>
        <dbReference type="Proteomes" id="UP000789405"/>
    </source>
</evidence>
<dbReference type="InterPro" id="IPR002885">
    <property type="entry name" value="PPR_rpt"/>
</dbReference>
<dbReference type="PANTHER" id="PTHR46862:SF3">
    <property type="entry name" value="OS07G0661900 PROTEIN"/>
    <property type="match status" value="1"/>
</dbReference>
<evidence type="ECO:0000313" key="2">
    <source>
        <dbReference type="EMBL" id="CAG8538014.1"/>
    </source>
</evidence>
<protein>
    <submittedName>
        <fullName evidence="2">10274_t:CDS:1</fullName>
    </submittedName>
</protein>
<dbReference type="OrthoDB" id="185373at2759"/>
<dbReference type="Pfam" id="PF13812">
    <property type="entry name" value="PPR_3"/>
    <property type="match status" value="1"/>
</dbReference>
<dbReference type="PROSITE" id="PS51375">
    <property type="entry name" value="PPR"/>
    <property type="match status" value="1"/>
</dbReference>
<dbReference type="PANTHER" id="PTHR46862">
    <property type="entry name" value="OS07G0661900 PROTEIN"/>
    <property type="match status" value="1"/>
</dbReference>
<name>A0A9N9APW0_9GLOM</name>
<comment type="caution">
    <text evidence="2">The sequence shown here is derived from an EMBL/GenBank/DDBJ whole genome shotgun (WGS) entry which is preliminary data.</text>
</comment>
<dbReference type="EMBL" id="CAJVPY010001822">
    <property type="protein sequence ID" value="CAG8538014.1"/>
    <property type="molecule type" value="Genomic_DNA"/>
</dbReference>
<dbReference type="Proteomes" id="UP000789405">
    <property type="component" value="Unassembled WGS sequence"/>
</dbReference>